<dbReference type="InterPro" id="IPR036390">
    <property type="entry name" value="WH_DNA-bd_sf"/>
</dbReference>
<dbReference type="SUPFAM" id="SSF50249">
    <property type="entry name" value="Nucleic acid-binding proteins"/>
    <property type="match status" value="1"/>
</dbReference>
<dbReference type="Pfam" id="PF01336">
    <property type="entry name" value="tRNA_anti-codon"/>
    <property type="match status" value="1"/>
</dbReference>
<keyword evidence="8" id="KW-0539">Nucleus</keyword>
<comment type="similarity">
    <text evidence="2">Belongs to the replication factor A protein 2 family.</text>
</comment>
<keyword evidence="4" id="KW-0227">DNA damage</keyword>
<comment type="subcellular location">
    <subcellularLocation>
        <location evidence="1">Nucleus</location>
    </subcellularLocation>
</comment>
<dbReference type="GO" id="GO:0003697">
    <property type="term" value="F:single-stranded DNA binding"/>
    <property type="evidence" value="ECO:0007669"/>
    <property type="project" value="TreeGrafter"/>
</dbReference>
<dbReference type="GO" id="GO:0005662">
    <property type="term" value="C:DNA replication factor A complex"/>
    <property type="evidence" value="ECO:0007669"/>
    <property type="project" value="TreeGrafter"/>
</dbReference>
<dbReference type="AlphaFoldDB" id="A0A835PV92"/>
<keyword evidence="6" id="KW-0233">DNA recombination</keyword>
<comment type="function">
    <text evidence="9">Component of the replication protein A complex (RPA) required for DNA recombination, repair and replication. The activity of RPA is mediated by single-stranded DNA binding and protein interactions.</text>
</comment>
<evidence type="ECO:0000256" key="5">
    <source>
        <dbReference type="ARBA" id="ARBA00023125"/>
    </source>
</evidence>
<dbReference type="InterPro" id="IPR004365">
    <property type="entry name" value="NA-bd_OB_tRNA"/>
</dbReference>
<dbReference type="PANTHER" id="PTHR13989">
    <property type="entry name" value="REPLICATION PROTEIN A-RELATED"/>
    <property type="match status" value="1"/>
</dbReference>
<feature type="domain" description="OB" evidence="11">
    <location>
        <begin position="72"/>
        <end position="144"/>
    </location>
</feature>
<evidence type="ECO:0000256" key="9">
    <source>
        <dbReference type="ARBA" id="ARBA00056440"/>
    </source>
</evidence>
<keyword evidence="3" id="KW-0235">DNA replication</keyword>
<dbReference type="Gene3D" id="2.40.50.140">
    <property type="entry name" value="Nucleic acid-binding proteins"/>
    <property type="match status" value="1"/>
</dbReference>
<dbReference type="Pfam" id="PF08784">
    <property type="entry name" value="RPA_C"/>
    <property type="match status" value="1"/>
</dbReference>
<dbReference type="GO" id="GO:0006260">
    <property type="term" value="P:DNA replication"/>
    <property type="evidence" value="ECO:0007669"/>
    <property type="project" value="UniProtKB-KW"/>
</dbReference>
<dbReference type="GO" id="GO:0006289">
    <property type="term" value="P:nucleotide-excision repair"/>
    <property type="evidence" value="ECO:0007669"/>
    <property type="project" value="TreeGrafter"/>
</dbReference>
<evidence type="ECO:0000256" key="2">
    <source>
        <dbReference type="ARBA" id="ARBA00007815"/>
    </source>
</evidence>
<accession>A0A835PV92</accession>
<dbReference type="GO" id="GO:0000781">
    <property type="term" value="C:chromosome, telomeric region"/>
    <property type="evidence" value="ECO:0007669"/>
    <property type="project" value="TreeGrafter"/>
</dbReference>
<dbReference type="EMBL" id="JADCNM010000012">
    <property type="protein sequence ID" value="KAG0459076.1"/>
    <property type="molecule type" value="Genomic_DNA"/>
</dbReference>
<evidence type="ECO:0000256" key="7">
    <source>
        <dbReference type="ARBA" id="ARBA00023204"/>
    </source>
</evidence>
<gene>
    <name evidence="13" type="ORF">HPP92_022204</name>
</gene>
<dbReference type="CDD" id="cd04478">
    <property type="entry name" value="RPA2_DBD_D"/>
    <property type="match status" value="1"/>
</dbReference>
<dbReference type="InterPro" id="IPR012340">
    <property type="entry name" value="NA-bd_OB-fold"/>
</dbReference>
<evidence type="ECO:0000259" key="11">
    <source>
        <dbReference type="Pfam" id="PF01336"/>
    </source>
</evidence>
<dbReference type="GO" id="GO:0000724">
    <property type="term" value="P:double-strand break repair via homologous recombination"/>
    <property type="evidence" value="ECO:0007669"/>
    <property type="project" value="TreeGrafter"/>
</dbReference>
<dbReference type="Gene3D" id="1.10.10.10">
    <property type="entry name" value="Winged helix-like DNA-binding domain superfamily/Winged helix DNA-binding domain"/>
    <property type="match status" value="1"/>
</dbReference>
<evidence type="ECO:0000259" key="12">
    <source>
        <dbReference type="Pfam" id="PF08784"/>
    </source>
</evidence>
<dbReference type="OrthoDB" id="25571at2759"/>
<keyword evidence="5" id="KW-0238">DNA-binding</keyword>
<evidence type="ECO:0000256" key="8">
    <source>
        <dbReference type="ARBA" id="ARBA00023242"/>
    </source>
</evidence>
<proteinExistence type="inferred from homology"/>
<evidence type="ECO:0008006" key="15">
    <source>
        <dbReference type="Google" id="ProtNLM"/>
    </source>
</evidence>
<dbReference type="InterPro" id="IPR014646">
    <property type="entry name" value="Rfa2/RPA32"/>
</dbReference>
<evidence type="ECO:0000256" key="4">
    <source>
        <dbReference type="ARBA" id="ARBA00022763"/>
    </source>
</evidence>
<keyword evidence="7" id="KW-0234">DNA repair</keyword>
<dbReference type="InterPro" id="IPR014892">
    <property type="entry name" value="RPA_C"/>
</dbReference>
<evidence type="ECO:0000256" key="3">
    <source>
        <dbReference type="ARBA" id="ARBA00022705"/>
    </source>
</evidence>
<dbReference type="Proteomes" id="UP000639772">
    <property type="component" value="Chromosome 12"/>
</dbReference>
<organism evidence="13 14">
    <name type="scientific">Vanilla planifolia</name>
    <name type="common">Vanilla</name>
    <dbReference type="NCBI Taxonomy" id="51239"/>
    <lineage>
        <taxon>Eukaryota</taxon>
        <taxon>Viridiplantae</taxon>
        <taxon>Streptophyta</taxon>
        <taxon>Embryophyta</taxon>
        <taxon>Tracheophyta</taxon>
        <taxon>Spermatophyta</taxon>
        <taxon>Magnoliopsida</taxon>
        <taxon>Liliopsida</taxon>
        <taxon>Asparagales</taxon>
        <taxon>Orchidaceae</taxon>
        <taxon>Vanilloideae</taxon>
        <taxon>Vanilleae</taxon>
        <taxon>Vanilla</taxon>
    </lineage>
</organism>
<dbReference type="PIRSF" id="PIRSF036949">
    <property type="entry name" value="RPA32"/>
    <property type="match status" value="1"/>
</dbReference>
<evidence type="ECO:0000256" key="10">
    <source>
        <dbReference type="SAM" id="MobiDB-lite"/>
    </source>
</evidence>
<dbReference type="GO" id="GO:0035861">
    <property type="term" value="C:site of double-strand break"/>
    <property type="evidence" value="ECO:0007669"/>
    <property type="project" value="TreeGrafter"/>
</dbReference>
<feature type="region of interest" description="Disordered" evidence="10">
    <location>
        <begin position="13"/>
        <end position="34"/>
    </location>
</feature>
<dbReference type="InterPro" id="IPR040260">
    <property type="entry name" value="RFA2-like"/>
</dbReference>
<evidence type="ECO:0000313" key="14">
    <source>
        <dbReference type="Proteomes" id="UP000639772"/>
    </source>
</evidence>
<reference evidence="13 14" key="1">
    <citation type="journal article" date="2020" name="Nat. Food">
        <title>A phased Vanilla planifolia genome enables genetic improvement of flavour and production.</title>
        <authorList>
            <person name="Hasing T."/>
            <person name="Tang H."/>
            <person name="Brym M."/>
            <person name="Khazi F."/>
            <person name="Huang T."/>
            <person name="Chambers A.H."/>
        </authorList>
    </citation>
    <scope>NUCLEOTIDE SEQUENCE [LARGE SCALE GENOMIC DNA]</scope>
    <source>
        <tissue evidence="13">Leaf</tissue>
    </source>
</reference>
<dbReference type="FunFam" id="2.40.50.140:FF:000184">
    <property type="entry name" value="replication protein A 32 kDa subunit A-like"/>
    <property type="match status" value="1"/>
</dbReference>
<dbReference type="PANTHER" id="PTHR13989:SF16">
    <property type="entry name" value="REPLICATION PROTEIN A2"/>
    <property type="match status" value="1"/>
</dbReference>
<evidence type="ECO:0000256" key="1">
    <source>
        <dbReference type="ARBA" id="ARBA00004123"/>
    </source>
</evidence>
<sequence>MASTPYDGGASLFSGGGFMPSQATQTPESGFSKARTGQGILPLTVKQISEACDSCEDKFNFIVDGVDATNVKLLGILMNKNERVTDVTFTLDDGTGRINATRWVNETSDTNEMALVQNGMYVTIRGSLKGFQGKRQVVAFSVRPVVDFNEVTLHYLECLYVHLDNTRTKLSQLQVNAAVGTVTPVPNDLKGYQTPLTNQTSGKVGSEFEIQKMVLDILMEPACVAREQGYHVDEIARRLGLSREQTMKAIDYHNDLGHVYSTVDDSHYKSALN</sequence>
<evidence type="ECO:0000256" key="6">
    <source>
        <dbReference type="ARBA" id="ARBA00023172"/>
    </source>
</evidence>
<name>A0A835PV92_VANPL</name>
<feature type="domain" description="Replication protein A C-terminal" evidence="12">
    <location>
        <begin position="162"/>
        <end position="265"/>
    </location>
</feature>
<comment type="caution">
    <text evidence="13">The sequence shown here is derived from an EMBL/GenBank/DDBJ whole genome shotgun (WGS) entry which is preliminary data.</text>
</comment>
<evidence type="ECO:0000313" key="13">
    <source>
        <dbReference type="EMBL" id="KAG0459076.1"/>
    </source>
</evidence>
<dbReference type="FunFam" id="1.10.10.10:FF:000168">
    <property type="entry name" value="Replication protein A 32 kDa subunit"/>
    <property type="match status" value="1"/>
</dbReference>
<protein>
    <recommendedName>
        <fullName evidence="15">Replication protein A 32 kDa subunit</fullName>
    </recommendedName>
</protein>
<dbReference type="InterPro" id="IPR036388">
    <property type="entry name" value="WH-like_DNA-bd_sf"/>
</dbReference>
<dbReference type="SUPFAM" id="SSF46785">
    <property type="entry name" value="Winged helix' DNA-binding domain"/>
    <property type="match status" value="1"/>
</dbReference>